<dbReference type="CDD" id="cd14978">
    <property type="entry name" value="7tmA_FMRFamide_R-like"/>
    <property type="match status" value="1"/>
</dbReference>
<dbReference type="InterPro" id="IPR000276">
    <property type="entry name" value="GPCR_Rhodpsn"/>
</dbReference>
<dbReference type="PROSITE" id="PS50262">
    <property type="entry name" value="G_PROTEIN_RECEP_F1_2"/>
    <property type="match status" value="1"/>
</dbReference>
<comment type="subcellular location">
    <subcellularLocation>
        <location evidence="1">Membrane</location>
    </subcellularLocation>
</comment>
<evidence type="ECO:0000256" key="3">
    <source>
        <dbReference type="ARBA" id="ARBA00022989"/>
    </source>
</evidence>
<name>A0AA89BT07_PINIB</name>
<dbReference type="PANTHER" id="PTHR46641">
    <property type="entry name" value="FMRFAMIDE RECEPTOR-RELATED"/>
    <property type="match status" value="1"/>
</dbReference>
<feature type="transmembrane region" description="Helical" evidence="5">
    <location>
        <begin position="80"/>
        <end position="101"/>
    </location>
</feature>
<keyword evidence="3 5" id="KW-1133">Transmembrane helix</keyword>
<sequence>MEFNYSFESSIFSQNLTESEDQFRHPDPTSVTYIVRKIFIPAICVIGLIGNIMSAMTYFGKEMRKMSCSIYLGARSVSDTGYIITLLCSWLDFVDVRVVHLPGPCQMTIFLSYVCSFISVWCVVLVTYENFIRICKHEKVNSVCTVKVARNVTISLAVFAILTYNFHLWGVDTREMYGKTYCMTRHIEVFAKIEMAVVFGDTFLTLIIPLFIIIIFMGLIFKKAYSSWQRFSSREESRQQNAFLDIQKRTASPHSRVAKLLTTVSILFLLLHTPSHVIRIKEIYEAFFYGPFTSNDKDRVLQHVFSVLYYLNFAINWFVYIISGKKFRRVFYYKFIKCSSTSRRDSFFTNQMTNTRASLGNLTSIECRRSSETASRRVSSVECSISTYLPTSQSYTRRASLQLATERKISKFGRNLSVEDCL</sequence>
<keyword evidence="8" id="KW-1185">Reference proteome</keyword>
<dbReference type="PRINTS" id="PR00237">
    <property type="entry name" value="GPCRRHODOPSN"/>
</dbReference>
<comment type="caution">
    <text evidence="7">The sequence shown here is derived from an EMBL/GenBank/DDBJ whole genome shotgun (WGS) entry which is preliminary data.</text>
</comment>
<feature type="transmembrane region" description="Helical" evidence="5">
    <location>
        <begin position="203"/>
        <end position="221"/>
    </location>
</feature>
<proteinExistence type="predicted"/>
<reference evidence="7" key="1">
    <citation type="submission" date="2019-08" db="EMBL/GenBank/DDBJ databases">
        <title>The improved chromosome-level genome for the pearl oyster Pinctada fucata martensii using PacBio sequencing and Hi-C.</title>
        <authorList>
            <person name="Zheng Z."/>
        </authorList>
    </citation>
    <scope>NUCLEOTIDE SEQUENCE</scope>
    <source>
        <strain evidence="7">ZZ-2019</strain>
        <tissue evidence="7">Adductor muscle</tissue>
    </source>
</reference>
<evidence type="ECO:0000256" key="2">
    <source>
        <dbReference type="ARBA" id="ARBA00022692"/>
    </source>
</evidence>
<evidence type="ECO:0000256" key="1">
    <source>
        <dbReference type="ARBA" id="ARBA00004370"/>
    </source>
</evidence>
<accession>A0AA89BT07</accession>
<dbReference type="GO" id="GO:0016020">
    <property type="term" value="C:membrane"/>
    <property type="evidence" value="ECO:0007669"/>
    <property type="project" value="UniProtKB-SubCell"/>
</dbReference>
<evidence type="ECO:0000256" key="5">
    <source>
        <dbReference type="SAM" id="Phobius"/>
    </source>
</evidence>
<dbReference type="AlphaFoldDB" id="A0AA89BT07"/>
<dbReference type="Gene3D" id="1.20.1070.10">
    <property type="entry name" value="Rhodopsin 7-helix transmembrane proteins"/>
    <property type="match status" value="1"/>
</dbReference>
<evidence type="ECO:0000313" key="8">
    <source>
        <dbReference type="Proteomes" id="UP001186944"/>
    </source>
</evidence>
<dbReference type="Pfam" id="PF00001">
    <property type="entry name" value="7tm_1"/>
    <property type="match status" value="1"/>
</dbReference>
<keyword evidence="2 5" id="KW-0812">Transmembrane</keyword>
<dbReference type="GO" id="GO:0004930">
    <property type="term" value="F:G protein-coupled receptor activity"/>
    <property type="evidence" value="ECO:0007669"/>
    <property type="project" value="InterPro"/>
</dbReference>
<feature type="transmembrane region" description="Helical" evidence="5">
    <location>
        <begin position="257"/>
        <end position="280"/>
    </location>
</feature>
<evidence type="ECO:0000313" key="7">
    <source>
        <dbReference type="EMBL" id="KAK3094605.1"/>
    </source>
</evidence>
<feature type="transmembrane region" description="Helical" evidence="5">
    <location>
        <begin position="38"/>
        <end position="59"/>
    </location>
</feature>
<evidence type="ECO:0000259" key="6">
    <source>
        <dbReference type="PROSITE" id="PS50262"/>
    </source>
</evidence>
<feature type="transmembrane region" description="Helical" evidence="5">
    <location>
        <begin position="300"/>
        <end position="322"/>
    </location>
</feature>
<feature type="transmembrane region" description="Helical" evidence="5">
    <location>
        <begin position="107"/>
        <end position="128"/>
    </location>
</feature>
<organism evidence="7 8">
    <name type="scientific">Pinctada imbricata</name>
    <name type="common">Atlantic pearl-oyster</name>
    <name type="synonym">Pinctada martensii</name>
    <dbReference type="NCBI Taxonomy" id="66713"/>
    <lineage>
        <taxon>Eukaryota</taxon>
        <taxon>Metazoa</taxon>
        <taxon>Spiralia</taxon>
        <taxon>Lophotrochozoa</taxon>
        <taxon>Mollusca</taxon>
        <taxon>Bivalvia</taxon>
        <taxon>Autobranchia</taxon>
        <taxon>Pteriomorphia</taxon>
        <taxon>Pterioida</taxon>
        <taxon>Pterioidea</taxon>
        <taxon>Pteriidae</taxon>
        <taxon>Pinctada</taxon>
    </lineage>
</organism>
<dbReference type="InterPro" id="IPR052954">
    <property type="entry name" value="GPCR-Ligand_Int"/>
</dbReference>
<dbReference type="PANTHER" id="PTHR46641:SF25">
    <property type="entry name" value="CNMAMIDE RECEPTOR-RELATED"/>
    <property type="match status" value="1"/>
</dbReference>
<evidence type="ECO:0000256" key="4">
    <source>
        <dbReference type="ARBA" id="ARBA00023136"/>
    </source>
</evidence>
<protein>
    <recommendedName>
        <fullName evidence="6">G-protein coupled receptors family 1 profile domain-containing protein</fullName>
    </recommendedName>
</protein>
<dbReference type="EMBL" id="VSWD01000008">
    <property type="protein sequence ID" value="KAK3094605.1"/>
    <property type="molecule type" value="Genomic_DNA"/>
</dbReference>
<feature type="transmembrane region" description="Helical" evidence="5">
    <location>
        <begin position="148"/>
        <end position="167"/>
    </location>
</feature>
<gene>
    <name evidence="7" type="ORF">FSP39_003944</name>
</gene>
<dbReference type="SUPFAM" id="SSF81321">
    <property type="entry name" value="Family A G protein-coupled receptor-like"/>
    <property type="match status" value="1"/>
</dbReference>
<keyword evidence="4 5" id="KW-0472">Membrane</keyword>
<dbReference type="InterPro" id="IPR017452">
    <property type="entry name" value="GPCR_Rhodpsn_7TM"/>
</dbReference>
<feature type="domain" description="G-protein coupled receptors family 1 profile" evidence="6">
    <location>
        <begin position="50"/>
        <end position="320"/>
    </location>
</feature>
<dbReference type="Proteomes" id="UP001186944">
    <property type="component" value="Unassembled WGS sequence"/>
</dbReference>